<gene>
    <name evidence="3" type="ORF">HNQ99_000621</name>
</gene>
<feature type="signal peptide" evidence="2">
    <location>
        <begin position="1"/>
        <end position="23"/>
    </location>
</feature>
<evidence type="ECO:0000256" key="2">
    <source>
        <dbReference type="SAM" id="SignalP"/>
    </source>
</evidence>
<dbReference type="Gene3D" id="1.25.40.10">
    <property type="entry name" value="Tetratricopeptide repeat domain"/>
    <property type="match status" value="1"/>
</dbReference>
<dbReference type="AlphaFoldDB" id="A0A840HR33"/>
<evidence type="ECO:0000313" key="4">
    <source>
        <dbReference type="Proteomes" id="UP000575068"/>
    </source>
</evidence>
<name>A0A840HR33_9SPHN</name>
<evidence type="ECO:0000256" key="1">
    <source>
        <dbReference type="SAM" id="MobiDB-lite"/>
    </source>
</evidence>
<feature type="region of interest" description="Disordered" evidence="1">
    <location>
        <begin position="25"/>
        <end position="50"/>
    </location>
</feature>
<dbReference type="SUPFAM" id="SSF48452">
    <property type="entry name" value="TPR-like"/>
    <property type="match status" value="1"/>
</dbReference>
<dbReference type="Proteomes" id="UP000575068">
    <property type="component" value="Unassembled WGS sequence"/>
</dbReference>
<evidence type="ECO:0000313" key="3">
    <source>
        <dbReference type="EMBL" id="MBB4640333.1"/>
    </source>
</evidence>
<keyword evidence="2" id="KW-0732">Signal</keyword>
<proteinExistence type="predicted"/>
<feature type="chain" id="PRO_5032784289" evidence="2">
    <location>
        <begin position="24"/>
        <end position="254"/>
    </location>
</feature>
<keyword evidence="4" id="KW-1185">Reference proteome</keyword>
<protein>
    <submittedName>
        <fullName evidence="3">Tetratricopeptide (TPR) repeat protein</fullName>
    </submittedName>
</protein>
<dbReference type="EMBL" id="JACHOV010000002">
    <property type="protein sequence ID" value="MBB4640333.1"/>
    <property type="molecule type" value="Genomic_DNA"/>
</dbReference>
<organism evidence="3 4">
    <name type="scientific">Rhizorhapis suberifaciens</name>
    <name type="common">corky root of lettuce</name>
    <dbReference type="NCBI Taxonomy" id="13656"/>
    <lineage>
        <taxon>Bacteria</taxon>
        <taxon>Pseudomonadati</taxon>
        <taxon>Pseudomonadota</taxon>
        <taxon>Alphaproteobacteria</taxon>
        <taxon>Sphingomonadales</taxon>
        <taxon>Sphingomonadaceae</taxon>
        <taxon>Rhizorhapis</taxon>
    </lineage>
</organism>
<sequence>MSKFAFNTLATASLMALVTPALSQEAQPATPAQPATQAAPATGQAPAAGQMTPEQIAAFNKAVADFTAAQQQQQAGDNAGALAKYEGALPAVRAAVKAQPENKDYKNFLANALYATAAAQASTQKFDAAISSYQEAVPYWRDIVAANPADPNNRNILAGMLVQLGNKALGAQDKAGANGYYKEATDLARTSVKAAPTDAVNNNLLLSALIGLSQTSGDKAVMDEALAMGKKMMADGSIDAVNKPSIEIMTGQKG</sequence>
<comment type="caution">
    <text evidence="3">The sequence shown here is derived from an EMBL/GenBank/DDBJ whole genome shotgun (WGS) entry which is preliminary data.</text>
</comment>
<accession>A0A840HR33</accession>
<reference evidence="3 4" key="1">
    <citation type="submission" date="2020-08" db="EMBL/GenBank/DDBJ databases">
        <title>Genomic Encyclopedia of Type Strains, Phase IV (KMG-IV): sequencing the most valuable type-strain genomes for metagenomic binning, comparative biology and taxonomic classification.</title>
        <authorList>
            <person name="Goeker M."/>
        </authorList>
    </citation>
    <scope>NUCLEOTIDE SEQUENCE [LARGE SCALE GENOMIC DNA]</scope>
    <source>
        <strain evidence="3 4">DSM 7465</strain>
    </source>
</reference>
<feature type="compositionally biased region" description="Low complexity" evidence="1">
    <location>
        <begin position="26"/>
        <end position="50"/>
    </location>
</feature>
<dbReference type="InterPro" id="IPR011990">
    <property type="entry name" value="TPR-like_helical_dom_sf"/>
</dbReference>